<keyword evidence="8" id="KW-0732">Signal</keyword>
<protein>
    <recommendedName>
        <fullName evidence="4">RING-type E3 ubiquitin transferase</fullName>
        <ecNumber evidence="4">2.3.2.27</ecNumber>
    </recommendedName>
</protein>
<dbReference type="GO" id="GO:0061630">
    <property type="term" value="F:ubiquitin protein ligase activity"/>
    <property type="evidence" value="ECO:0007669"/>
    <property type="project" value="UniProtKB-EC"/>
</dbReference>
<dbReference type="GO" id="GO:0016020">
    <property type="term" value="C:membrane"/>
    <property type="evidence" value="ECO:0007669"/>
    <property type="project" value="UniProtKB-SubCell"/>
</dbReference>
<dbReference type="STRING" id="1088818.A0A2H9ZZM3"/>
<dbReference type="Proteomes" id="UP000236161">
    <property type="component" value="Unassembled WGS sequence"/>
</dbReference>
<evidence type="ECO:0000313" key="19">
    <source>
        <dbReference type="Proteomes" id="UP000236161"/>
    </source>
</evidence>
<comment type="similarity">
    <text evidence="14">Belongs to the RING-type zinc finger family. ATL subfamily.</text>
</comment>
<keyword evidence="5 18" id="KW-0808">Transferase</keyword>
<keyword evidence="11" id="KW-0862">Zinc</keyword>
<dbReference type="SUPFAM" id="SSF57850">
    <property type="entry name" value="RING/U-box"/>
    <property type="match status" value="1"/>
</dbReference>
<proteinExistence type="inferred from homology"/>
<dbReference type="EC" id="2.3.2.27" evidence="4"/>
<sequence>MNGHPLPNLRLLLTSTPTGEPQQDPYEGNGQEETIRPIVGLLIGSCSVIFSVTIIVLYSKFCSSNAPIHSHSSAAPGNAAGEGSRRVSGIDKAVIQSLPFFRFSDFKGSREGLECAVCLSRFQDSDIVRLLPRCKHVFHIDCLDRWLYSHSSCPLCRTRVDADDVAFFNFSLSSRRLFQSIAGRPMPAESELELYVEREHAEGGGKLAAGDKVEPTPAAALHTLKHRVIVSDAVFRSRWSDFNSADMMSLESEMLQMMSSKRFPATSAPAEQPELVAPGHGVSTIRDVPHKQNPDGVNFPTAYSIDNRYSSDEISALISPASRSISDITALMRYAPAGINGVEEKVRRLWLPIARRTVEWFTGERGRFALRNSSLDPTYNV</sequence>
<dbReference type="OrthoDB" id="8062037at2759"/>
<feature type="region of interest" description="Disordered" evidence="16">
    <location>
        <begin position="1"/>
        <end position="30"/>
    </location>
</feature>
<keyword evidence="6" id="KW-0812">Transmembrane</keyword>
<evidence type="ECO:0000256" key="14">
    <source>
        <dbReference type="ARBA" id="ARBA00024209"/>
    </source>
</evidence>
<feature type="domain" description="RING-type" evidence="17">
    <location>
        <begin position="115"/>
        <end position="157"/>
    </location>
</feature>
<keyword evidence="19" id="KW-1185">Reference proteome</keyword>
<dbReference type="PANTHER" id="PTHR46539">
    <property type="entry name" value="E3 UBIQUITIN-PROTEIN LIGASE ATL42"/>
    <property type="match status" value="1"/>
</dbReference>
<dbReference type="InterPro" id="IPR001841">
    <property type="entry name" value="Znf_RING"/>
</dbReference>
<evidence type="ECO:0000313" key="18">
    <source>
        <dbReference type="EMBL" id="PKA48750.1"/>
    </source>
</evidence>
<evidence type="ECO:0000256" key="16">
    <source>
        <dbReference type="SAM" id="MobiDB-lite"/>
    </source>
</evidence>
<dbReference type="EMBL" id="KZ452209">
    <property type="protein sequence ID" value="PKA48750.1"/>
    <property type="molecule type" value="Genomic_DNA"/>
</dbReference>
<dbReference type="Gene3D" id="3.30.40.10">
    <property type="entry name" value="Zinc/RING finger domain, C3HC4 (zinc finger)"/>
    <property type="match status" value="1"/>
</dbReference>
<keyword evidence="7" id="KW-0479">Metal-binding</keyword>
<evidence type="ECO:0000256" key="5">
    <source>
        <dbReference type="ARBA" id="ARBA00022679"/>
    </source>
</evidence>
<organism evidence="18 19">
    <name type="scientific">Apostasia shenzhenica</name>
    <dbReference type="NCBI Taxonomy" id="1088818"/>
    <lineage>
        <taxon>Eukaryota</taxon>
        <taxon>Viridiplantae</taxon>
        <taxon>Streptophyta</taxon>
        <taxon>Embryophyta</taxon>
        <taxon>Tracheophyta</taxon>
        <taxon>Spermatophyta</taxon>
        <taxon>Magnoliopsida</taxon>
        <taxon>Liliopsida</taxon>
        <taxon>Asparagales</taxon>
        <taxon>Orchidaceae</taxon>
        <taxon>Apostasioideae</taxon>
        <taxon>Apostasia</taxon>
    </lineage>
</organism>
<dbReference type="Pfam" id="PF13639">
    <property type="entry name" value="zf-RING_2"/>
    <property type="match status" value="1"/>
</dbReference>
<gene>
    <name evidence="18" type="primary">ATL12</name>
    <name evidence="18" type="ORF">AXF42_Ash018692</name>
</gene>
<reference evidence="18 19" key="1">
    <citation type="journal article" date="2017" name="Nature">
        <title>The Apostasia genome and the evolution of orchids.</title>
        <authorList>
            <person name="Zhang G.Q."/>
            <person name="Liu K.W."/>
            <person name="Li Z."/>
            <person name="Lohaus R."/>
            <person name="Hsiao Y.Y."/>
            <person name="Niu S.C."/>
            <person name="Wang J.Y."/>
            <person name="Lin Y.C."/>
            <person name="Xu Q."/>
            <person name="Chen L.J."/>
            <person name="Yoshida K."/>
            <person name="Fujiwara S."/>
            <person name="Wang Z.W."/>
            <person name="Zhang Y.Q."/>
            <person name="Mitsuda N."/>
            <person name="Wang M."/>
            <person name="Liu G.H."/>
            <person name="Pecoraro L."/>
            <person name="Huang H.X."/>
            <person name="Xiao X.J."/>
            <person name="Lin M."/>
            <person name="Wu X.Y."/>
            <person name="Wu W.L."/>
            <person name="Chen Y.Y."/>
            <person name="Chang S.B."/>
            <person name="Sakamoto S."/>
            <person name="Ohme-Takagi M."/>
            <person name="Yagi M."/>
            <person name="Zeng S.J."/>
            <person name="Shen C.Y."/>
            <person name="Yeh C.M."/>
            <person name="Luo Y.B."/>
            <person name="Tsai W.C."/>
            <person name="Van de Peer Y."/>
            <person name="Liu Z.J."/>
        </authorList>
    </citation>
    <scope>NUCLEOTIDE SEQUENCE [LARGE SCALE GENOMIC DNA]</scope>
    <source>
        <strain evidence="19">cv. Shenzhen</strain>
        <tissue evidence="18">Stem</tissue>
    </source>
</reference>
<evidence type="ECO:0000256" key="13">
    <source>
        <dbReference type="ARBA" id="ARBA00023136"/>
    </source>
</evidence>
<evidence type="ECO:0000256" key="6">
    <source>
        <dbReference type="ARBA" id="ARBA00022692"/>
    </source>
</evidence>
<keyword evidence="9 15" id="KW-0863">Zinc-finger</keyword>
<keyword evidence="13" id="KW-0472">Membrane</keyword>
<evidence type="ECO:0000256" key="10">
    <source>
        <dbReference type="ARBA" id="ARBA00022786"/>
    </source>
</evidence>
<name>A0A2H9ZZM3_9ASPA</name>
<dbReference type="PANTHER" id="PTHR46539:SF1">
    <property type="entry name" value="E3 UBIQUITIN-PROTEIN LIGASE ATL42"/>
    <property type="match status" value="1"/>
</dbReference>
<dbReference type="FunFam" id="3.30.40.10:FF:000285">
    <property type="entry name" value="RING-H2 finger protein ATL43"/>
    <property type="match status" value="1"/>
</dbReference>
<comment type="pathway">
    <text evidence="3">Protein modification; protein ubiquitination.</text>
</comment>
<dbReference type="CDD" id="cd16461">
    <property type="entry name" value="RING-H2_EL5-like"/>
    <property type="match status" value="1"/>
</dbReference>
<comment type="subcellular location">
    <subcellularLocation>
        <location evidence="2">Membrane</location>
        <topology evidence="2">Single-pass membrane protein</topology>
    </subcellularLocation>
</comment>
<keyword evidence="18" id="KW-0012">Acyltransferase</keyword>
<comment type="catalytic activity">
    <reaction evidence="1">
        <text>S-ubiquitinyl-[E2 ubiquitin-conjugating enzyme]-L-cysteine + [acceptor protein]-L-lysine = [E2 ubiquitin-conjugating enzyme]-L-cysteine + N(6)-ubiquitinyl-[acceptor protein]-L-lysine.</text>
        <dbReference type="EC" id="2.3.2.27"/>
    </reaction>
</comment>
<accession>A0A2H9ZZM3</accession>
<dbReference type="GO" id="GO:0008270">
    <property type="term" value="F:zinc ion binding"/>
    <property type="evidence" value="ECO:0007669"/>
    <property type="project" value="UniProtKB-KW"/>
</dbReference>
<evidence type="ECO:0000256" key="2">
    <source>
        <dbReference type="ARBA" id="ARBA00004167"/>
    </source>
</evidence>
<keyword evidence="12" id="KW-1133">Transmembrane helix</keyword>
<dbReference type="InterPro" id="IPR013083">
    <property type="entry name" value="Znf_RING/FYVE/PHD"/>
</dbReference>
<evidence type="ECO:0000256" key="9">
    <source>
        <dbReference type="ARBA" id="ARBA00022771"/>
    </source>
</evidence>
<evidence type="ECO:0000256" key="1">
    <source>
        <dbReference type="ARBA" id="ARBA00000900"/>
    </source>
</evidence>
<evidence type="ECO:0000256" key="11">
    <source>
        <dbReference type="ARBA" id="ARBA00022833"/>
    </source>
</evidence>
<dbReference type="SMART" id="SM00184">
    <property type="entry name" value="RING"/>
    <property type="match status" value="1"/>
</dbReference>
<evidence type="ECO:0000256" key="8">
    <source>
        <dbReference type="ARBA" id="ARBA00022729"/>
    </source>
</evidence>
<evidence type="ECO:0000256" key="12">
    <source>
        <dbReference type="ARBA" id="ARBA00022989"/>
    </source>
</evidence>
<evidence type="ECO:0000259" key="17">
    <source>
        <dbReference type="PROSITE" id="PS50089"/>
    </source>
</evidence>
<evidence type="ECO:0000256" key="4">
    <source>
        <dbReference type="ARBA" id="ARBA00012483"/>
    </source>
</evidence>
<dbReference type="PROSITE" id="PS50089">
    <property type="entry name" value="ZF_RING_2"/>
    <property type="match status" value="1"/>
</dbReference>
<dbReference type="AlphaFoldDB" id="A0A2H9ZZM3"/>
<evidence type="ECO:0000256" key="7">
    <source>
        <dbReference type="ARBA" id="ARBA00022723"/>
    </source>
</evidence>
<keyword evidence="10" id="KW-0833">Ubl conjugation pathway</keyword>
<evidence type="ECO:0000256" key="3">
    <source>
        <dbReference type="ARBA" id="ARBA00004906"/>
    </source>
</evidence>
<evidence type="ECO:0000256" key="15">
    <source>
        <dbReference type="PROSITE-ProRule" id="PRU00175"/>
    </source>
</evidence>